<feature type="domain" description="ABC-2 type transporter transmembrane" evidence="6">
    <location>
        <begin position="498"/>
        <end position="698"/>
    </location>
</feature>
<comment type="subcellular location">
    <subcellularLocation>
        <location evidence="1">Membrane</location>
        <topology evidence="1">Multi-pass membrane protein</topology>
    </subcellularLocation>
</comment>
<gene>
    <name evidence="7" type="ORF">FHX74_001453</name>
</gene>
<evidence type="ECO:0000256" key="2">
    <source>
        <dbReference type="ARBA" id="ARBA00022692"/>
    </source>
</evidence>
<evidence type="ECO:0000313" key="7">
    <source>
        <dbReference type="EMBL" id="MBA8793848.1"/>
    </source>
</evidence>
<keyword evidence="4 5" id="KW-0472">Membrane</keyword>
<proteinExistence type="predicted"/>
<comment type="caution">
    <text evidence="7">The sequence shown here is derived from an EMBL/GenBank/DDBJ whole genome shotgun (WGS) entry which is preliminary data.</text>
</comment>
<evidence type="ECO:0000256" key="1">
    <source>
        <dbReference type="ARBA" id="ARBA00004141"/>
    </source>
</evidence>
<keyword evidence="3 5" id="KW-1133">Transmembrane helix</keyword>
<dbReference type="Gene3D" id="3.40.1710.10">
    <property type="entry name" value="abc type-2 transporter like domain"/>
    <property type="match status" value="1"/>
</dbReference>
<feature type="transmembrane region" description="Helical" evidence="5">
    <location>
        <begin position="525"/>
        <end position="545"/>
    </location>
</feature>
<dbReference type="InterPro" id="IPR017500">
    <property type="entry name" value="Phage_infect_YhgE_N"/>
</dbReference>
<evidence type="ECO:0000256" key="3">
    <source>
        <dbReference type="ARBA" id="ARBA00022989"/>
    </source>
</evidence>
<protein>
    <submittedName>
        <fullName evidence="7">Putative membrane protein</fullName>
    </submittedName>
</protein>
<dbReference type="GO" id="GO:0140359">
    <property type="term" value="F:ABC-type transporter activity"/>
    <property type="evidence" value="ECO:0007669"/>
    <property type="project" value="InterPro"/>
</dbReference>
<dbReference type="EMBL" id="JACGWT010000002">
    <property type="protein sequence ID" value="MBA8793848.1"/>
    <property type="molecule type" value="Genomic_DNA"/>
</dbReference>
<dbReference type="PANTHER" id="PTHR43077:SF5">
    <property type="entry name" value="PHAGE INFECTION PROTEIN"/>
    <property type="match status" value="1"/>
</dbReference>
<dbReference type="GO" id="GO:0016020">
    <property type="term" value="C:membrane"/>
    <property type="evidence" value="ECO:0007669"/>
    <property type="project" value="UniProtKB-SubCell"/>
</dbReference>
<dbReference type="NCBIfam" id="TIGR03062">
    <property type="entry name" value="pip_yhgE_Cterm"/>
    <property type="match status" value="1"/>
</dbReference>
<keyword evidence="8" id="KW-1185">Reference proteome</keyword>
<feature type="transmembrane region" description="Helical" evidence="5">
    <location>
        <begin position="597"/>
        <end position="617"/>
    </location>
</feature>
<feature type="transmembrane region" description="Helical" evidence="5">
    <location>
        <begin position="29"/>
        <end position="48"/>
    </location>
</feature>
<dbReference type="SUPFAM" id="SSF101967">
    <property type="entry name" value="Adhesin YadA, collagen-binding domain"/>
    <property type="match status" value="1"/>
</dbReference>
<dbReference type="PANTHER" id="PTHR43077">
    <property type="entry name" value="TRANSPORT PERMEASE YVFS-RELATED"/>
    <property type="match status" value="1"/>
</dbReference>
<name>A0A7W3IRH7_9ACTN</name>
<dbReference type="AlphaFoldDB" id="A0A7W3IRH7"/>
<evidence type="ECO:0000313" key="8">
    <source>
        <dbReference type="Proteomes" id="UP000523079"/>
    </source>
</evidence>
<dbReference type="NCBIfam" id="TIGR03061">
    <property type="entry name" value="pip_yhgE_Nterm"/>
    <property type="match status" value="1"/>
</dbReference>
<dbReference type="Gene3D" id="1.10.287.950">
    <property type="entry name" value="Methyl-accepting chemotaxis protein"/>
    <property type="match status" value="1"/>
</dbReference>
<dbReference type="InterPro" id="IPR017501">
    <property type="entry name" value="Phage_infect_YhgE_C"/>
</dbReference>
<feature type="transmembrane region" description="Helical" evidence="5">
    <location>
        <begin position="685"/>
        <end position="703"/>
    </location>
</feature>
<dbReference type="NCBIfam" id="TIGR03057">
    <property type="entry name" value="xxxLxxG_by_4"/>
    <property type="match status" value="1"/>
</dbReference>
<dbReference type="Pfam" id="PF12698">
    <property type="entry name" value="ABC2_membrane_3"/>
    <property type="match status" value="2"/>
</dbReference>
<evidence type="ECO:0000256" key="4">
    <source>
        <dbReference type="ARBA" id="ARBA00023136"/>
    </source>
</evidence>
<sequence length="721" mass="74925">MTFRPLQAFPISRLARYEFRRFRGPLPKIALIFVALVPVLYGAIYLTANWDPYGKLDRLPVAVVNTDQGATFDGRQIHAGRDFVDSLVAKRTFDWHQVDAAEAERGLRDGDYYLVVDVPSTFSADLISGAGDDPRRAKISIRRDDANGFVVGSITNSAQNSIARAVDESAEASYFDAVFANLKLIRSGISDAAGGAGKLADGAAGARDGAATLDTGAASAARGARTLATGASELDRGLGTARTGAANLATGLDTLDQRSGDLATGARQVAAGTRTLDQTVVPPLKQVQQNLPALRKSAQQAGATLSDVADRAAGRTASVASDLDTASSALAQLKRDHPELADDPNFTRVSSAVSSASGRADGIATATRDGATTIDDLTNRLQGKDSLSARITRITDSLDRLDRGAQQVATGAGQLHTALGTASTGADTLSSGIDSAATGAHRLSAGASSLSTGLGTLATGTHQLHTGLTTLATGADTLHDKLAAAVDRIPAPTSAEQDRAVQVLSSPADVTTTIDHPATYYGRGLAPLFFSIALWVFGISVFLVVRPITARALAGRIDPLRLALTGWLPIGALATVGGLLMVGTVWLGLGLDPVHPWLLLLTVVLASVSFSLIAHLLRTALGTPGSSLLLVLLILQLTSAGGTYPGPLLPGFFAAVGKVMPMTYLIDAFRVVISGGQPGHLARDLLVLAAVALLALAACALVVRRRKQFRLRDLHPPLIAP</sequence>
<dbReference type="InterPro" id="IPR023908">
    <property type="entry name" value="xxxLxxG_rpt"/>
</dbReference>
<dbReference type="Proteomes" id="UP000523079">
    <property type="component" value="Unassembled WGS sequence"/>
</dbReference>
<organism evidence="7 8">
    <name type="scientific">Microlunatus kandeliicorticis</name>
    <dbReference type="NCBI Taxonomy" id="1759536"/>
    <lineage>
        <taxon>Bacteria</taxon>
        <taxon>Bacillati</taxon>
        <taxon>Actinomycetota</taxon>
        <taxon>Actinomycetes</taxon>
        <taxon>Propionibacteriales</taxon>
        <taxon>Propionibacteriaceae</taxon>
        <taxon>Microlunatus</taxon>
    </lineage>
</organism>
<accession>A0A7W3IRH7</accession>
<feature type="transmembrane region" description="Helical" evidence="5">
    <location>
        <begin position="566"/>
        <end position="591"/>
    </location>
</feature>
<dbReference type="InterPro" id="IPR011049">
    <property type="entry name" value="Serralysin-like_metalloprot_C"/>
</dbReference>
<reference evidence="7 8" key="1">
    <citation type="submission" date="2020-07" db="EMBL/GenBank/DDBJ databases">
        <title>Sequencing the genomes of 1000 actinobacteria strains.</title>
        <authorList>
            <person name="Klenk H.-P."/>
        </authorList>
    </citation>
    <scope>NUCLEOTIDE SEQUENCE [LARGE SCALE GENOMIC DNA]</scope>
    <source>
        <strain evidence="7 8">DSM 100723</strain>
    </source>
</reference>
<feature type="domain" description="ABC-2 type transporter transmembrane" evidence="6">
    <location>
        <begin position="30"/>
        <end position="172"/>
    </location>
</feature>
<dbReference type="InterPro" id="IPR013525">
    <property type="entry name" value="ABC2_TM"/>
</dbReference>
<feature type="transmembrane region" description="Helical" evidence="5">
    <location>
        <begin position="629"/>
        <end position="655"/>
    </location>
</feature>
<dbReference type="InterPro" id="IPR051328">
    <property type="entry name" value="T7SS_ABC-Transporter"/>
</dbReference>
<keyword evidence="2 5" id="KW-0812">Transmembrane</keyword>
<evidence type="ECO:0000259" key="6">
    <source>
        <dbReference type="Pfam" id="PF12698"/>
    </source>
</evidence>
<evidence type="ECO:0000256" key="5">
    <source>
        <dbReference type="SAM" id="Phobius"/>
    </source>
</evidence>